<keyword evidence="3" id="KW-1185">Reference proteome</keyword>
<proteinExistence type="predicted"/>
<evidence type="ECO:0000313" key="2">
    <source>
        <dbReference type="EMBL" id="GFT28691.1"/>
    </source>
</evidence>
<organism evidence="2 3">
    <name type="scientific">Nephila pilipes</name>
    <name type="common">Giant wood spider</name>
    <name type="synonym">Nephila maculata</name>
    <dbReference type="NCBI Taxonomy" id="299642"/>
    <lineage>
        <taxon>Eukaryota</taxon>
        <taxon>Metazoa</taxon>
        <taxon>Ecdysozoa</taxon>
        <taxon>Arthropoda</taxon>
        <taxon>Chelicerata</taxon>
        <taxon>Arachnida</taxon>
        <taxon>Araneae</taxon>
        <taxon>Araneomorphae</taxon>
        <taxon>Entelegynae</taxon>
        <taxon>Araneoidea</taxon>
        <taxon>Nephilidae</taxon>
        <taxon>Nephila</taxon>
    </lineage>
</organism>
<dbReference type="EMBL" id="BMAW01012448">
    <property type="protein sequence ID" value="GFT28691.1"/>
    <property type="molecule type" value="Genomic_DNA"/>
</dbReference>
<comment type="caution">
    <text evidence="2">The sequence shown here is derived from an EMBL/GenBank/DDBJ whole genome shotgun (WGS) entry which is preliminary data.</text>
</comment>
<feature type="region of interest" description="Disordered" evidence="1">
    <location>
        <begin position="17"/>
        <end position="38"/>
    </location>
</feature>
<dbReference type="Proteomes" id="UP000887013">
    <property type="component" value="Unassembled WGS sequence"/>
</dbReference>
<evidence type="ECO:0000313" key="3">
    <source>
        <dbReference type="Proteomes" id="UP000887013"/>
    </source>
</evidence>
<dbReference type="AlphaFoldDB" id="A0A8X6NQE5"/>
<protein>
    <submittedName>
        <fullName evidence="2">Uncharacterized protein</fullName>
    </submittedName>
</protein>
<gene>
    <name evidence="2" type="ORF">NPIL_536981</name>
</gene>
<sequence>MGQVDGSRTKFRHWRASDPGIVNAKNQNNPKGATKAKKYSLETRSHKSCRFYWRWIATVGRHSSLGKNSCIHTHIYKEVAILRRAKERGACRCCQGSLLVDKNGNLLQHLLCFLPPSRRLGMPFVYSTGGKYQPVNCTSTFAECL</sequence>
<accession>A0A8X6NQE5</accession>
<name>A0A8X6NQE5_NEPPI</name>
<reference evidence="2" key="1">
    <citation type="submission" date="2020-08" db="EMBL/GenBank/DDBJ databases">
        <title>Multicomponent nature underlies the extraordinary mechanical properties of spider dragline silk.</title>
        <authorList>
            <person name="Kono N."/>
            <person name="Nakamura H."/>
            <person name="Mori M."/>
            <person name="Yoshida Y."/>
            <person name="Ohtoshi R."/>
            <person name="Malay A.D."/>
            <person name="Moran D.A.P."/>
            <person name="Tomita M."/>
            <person name="Numata K."/>
            <person name="Arakawa K."/>
        </authorList>
    </citation>
    <scope>NUCLEOTIDE SEQUENCE</scope>
</reference>
<evidence type="ECO:0000256" key="1">
    <source>
        <dbReference type="SAM" id="MobiDB-lite"/>
    </source>
</evidence>